<organism evidence="2 3">
    <name type="scientific">Stylosanthes scabra</name>
    <dbReference type="NCBI Taxonomy" id="79078"/>
    <lineage>
        <taxon>Eukaryota</taxon>
        <taxon>Viridiplantae</taxon>
        <taxon>Streptophyta</taxon>
        <taxon>Embryophyta</taxon>
        <taxon>Tracheophyta</taxon>
        <taxon>Spermatophyta</taxon>
        <taxon>Magnoliopsida</taxon>
        <taxon>eudicotyledons</taxon>
        <taxon>Gunneridae</taxon>
        <taxon>Pentapetalae</taxon>
        <taxon>rosids</taxon>
        <taxon>fabids</taxon>
        <taxon>Fabales</taxon>
        <taxon>Fabaceae</taxon>
        <taxon>Papilionoideae</taxon>
        <taxon>50 kb inversion clade</taxon>
        <taxon>dalbergioids sensu lato</taxon>
        <taxon>Dalbergieae</taxon>
        <taxon>Pterocarpus clade</taxon>
        <taxon>Stylosanthes</taxon>
    </lineage>
</organism>
<feature type="compositionally biased region" description="Polar residues" evidence="1">
    <location>
        <begin position="45"/>
        <end position="55"/>
    </location>
</feature>
<feature type="compositionally biased region" description="Basic and acidic residues" evidence="1">
    <location>
        <begin position="7"/>
        <end position="32"/>
    </location>
</feature>
<gene>
    <name evidence="2" type="ORF">PIB30_060781</name>
</gene>
<dbReference type="EMBL" id="JASCZI010091163">
    <property type="protein sequence ID" value="MED6149270.1"/>
    <property type="molecule type" value="Genomic_DNA"/>
</dbReference>
<comment type="caution">
    <text evidence="2">The sequence shown here is derived from an EMBL/GenBank/DDBJ whole genome shotgun (WGS) entry which is preliminary data.</text>
</comment>
<name>A0ABU6TMB5_9FABA</name>
<reference evidence="2 3" key="1">
    <citation type="journal article" date="2023" name="Plants (Basel)">
        <title>Bridging the Gap: Combining Genomics and Transcriptomics Approaches to Understand Stylosanthes scabra, an Orphan Legume from the Brazilian Caatinga.</title>
        <authorList>
            <person name="Ferreira-Neto J.R.C."/>
            <person name="da Silva M.D."/>
            <person name="Binneck E."/>
            <person name="de Melo N.F."/>
            <person name="da Silva R.H."/>
            <person name="de Melo A.L.T.M."/>
            <person name="Pandolfi V."/>
            <person name="Bustamante F.O."/>
            <person name="Brasileiro-Vidal A.C."/>
            <person name="Benko-Iseppon A.M."/>
        </authorList>
    </citation>
    <scope>NUCLEOTIDE SEQUENCE [LARGE SCALE GENOMIC DNA]</scope>
    <source>
        <tissue evidence="2">Leaves</tissue>
    </source>
</reference>
<evidence type="ECO:0000313" key="3">
    <source>
        <dbReference type="Proteomes" id="UP001341840"/>
    </source>
</evidence>
<feature type="region of interest" description="Disordered" evidence="1">
    <location>
        <begin position="1"/>
        <end position="59"/>
    </location>
</feature>
<evidence type="ECO:0000313" key="2">
    <source>
        <dbReference type="EMBL" id="MED6149270.1"/>
    </source>
</evidence>
<accession>A0ABU6TMB5</accession>
<keyword evidence="3" id="KW-1185">Reference proteome</keyword>
<protein>
    <submittedName>
        <fullName evidence="2">Uncharacterized protein</fullName>
    </submittedName>
</protein>
<feature type="compositionally biased region" description="Basic residues" evidence="1">
    <location>
        <begin position="33"/>
        <end position="44"/>
    </location>
</feature>
<dbReference type="Proteomes" id="UP001341840">
    <property type="component" value="Unassembled WGS sequence"/>
</dbReference>
<proteinExistence type="predicted"/>
<evidence type="ECO:0000256" key="1">
    <source>
        <dbReference type="SAM" id="MobiDB-lite"/>
    </source>
</evidence>
<sequence length="75" mass="8568">MEEGEATDERQRRRSGGDGDGHKVSAVSEEKRVKRRRLWSHSKNRPSPDSVQPSENRPVRWFLSLAVPGCKPSRL</sequence>